<reference evidence="2" key="1">
    <citation type="submission" date="2018-08" db="EMBL/GenBank/DDBJ databases">
        <title>Identification of Burkholderia cepacia strains that express a Burkholderia pseudomallei-like capsular polysaccharide.</title>
        <authorList>
            <person name="Burtnick M.N."/>
            <person name="Vongsouvath M."/>
            <person name="Newton P."/>
            <person name="Wuthiekanun V."/>
            <person name="Limmathurotsakul D."/>
            <person name="Brett P.J."/>
            <person name="Chantratita N."/>
            <person name="Dance D.A."/>
        </authorList>
    </citation>
    <scope>NUCLEOTIDE SEQUENCE</scope>
    <source>
        <strain evidence="2">SBXCC001</strain>
    </source>
</reference>
<sequence length="175" mass="19095">MRGRARAPGERDNASRARLAPTSTPNQFIAAAARFRTGADRSVAAAAGIFAYRPLLSRRAWPRARNPPVRSVRNFAATHGASPDAMHRRCRESARSRAVVREKWSSVGTRAAAEALSGRTSGANVDDCVAVRASIAVPAGNIYCLDAISSKCRNRSTIRRRTERMSTNSMFNCQY</sequence>
<proteinExistence type="predicted"/>
<accession>A0AAW9CYE8</accession>
<evidence type="ECO:0000256" key="1">
    <source>
        <dbReference type="SAM" id="MobiDB-lite"/>
    </source>
</evidence>
<dbReference type="Proteomes" id="UP001272137">
    <property type="component" value="Unassembled WGS sequence"/>
</dbReference>
<dbReference type="EMBL" id="QXCT01000002">
    <property type="protein sequence ID" value="MDW9255532.1"/>
    <property type="molecule type" value="Genomic_DNA"/>
</dbReference>
<evidence type="ECO:0000313" key="3">
    <source>
        <dbReference type="Proteomes" id="UP001272137"/>
    </source>
</evidence>
<dbReference type="AlphaFoldDB" id="A0AAW9CYE8"/>
<protein>
    <submittedName>
        <fullName evidence="2">Uncharacterized protein</fullName>
    </submittedName>
</protein>
<evidence type="ECO:0000313" key="2">
    <source>
        <dbReference type="EMBL" id="MDW9255532.1"/>
    </source>
</evidence>
<feature type="region of interest" description="Disordered" evidence="1">
    <location>
        <begin position="1"/>
        <end position="22"/>
    </location>
</feature>
<gene>
    <name evidence="2" type="ORF">C7S16_1945</name>
</gene>
<name>A0AAW9CYE8_BURTH</name>
<comment type="caution">
    <text evidence="2">The sequence shown here is derived from an EMBL/GenBank/DDBJ whole genome shotgun (WGS) entry which is preliminary data.</text>
</comment>
<organism evidence="2 3">
    <name type="scientific">Burkholderia thailandensis</name>
    <dbReference type="NCBI Taxonomy" id="57975"/>
    <lineage>
        <taxon>Bacteria</taxon>
        <taxon>Pseudomonadati</taxon>
        <taxon>Pseudomonadota</taxon>
        <taxon>Betaproteobacteria</taxon>
        <taxon>Burkholderiales</taxon>
        <taxon>Burkholderiaceae</taxon>
        <taxon>Burkholderia</taxon>
        <taxon>pseudomallei group</taxon>
    </lineage>
</organism>